<dbReference type="InterPro" id="IPR046796">
    <property type="entry name" value="Transposase_32_dom"/>
</dbReference>
<accession>A0A2G9HYP3</accession>
<evidence type="ECO:0000259" key="1">
    <source>
        <dbReference type="Pfam" id="PF20167"/>
    </source>
</evidence>
<dbReference type="EMBL" id="NKXS01000719">
    <property type="protein sequence ID" value="PIN22642.1"/>
    <property type="molecule type" value="Genomic_DNA"/>
</dbReference>
<sequence>MDSGGVNFSIKAINSLFGTPSIDIPKELQEFMEDHPPLDTICELICKDDPQWTLSRLNEPIYFSRIKLTNEADHQLRFISAHLLPTTHTSDVTKDRAVMIFAILIDISFDIGQFLHKFIWKSAIGGLSVGLYHPSLITILCVREGLERQLGDEMLQSEPMLEEKVDRLVDEMQQLRLLQKQQFLHQQQWWAL</sequence>
<evidence type="ECO:0000313" key="2">
    <source>
        <dbReference type="EMBL" id="PIN22642.1"/>
    </source>
</evidence>
<dbReference type="AlphaFoldDB" id="A0A2G9HYP3"/>
<keyword evidence="3" id="KW-1185">Reference proteome</keyword>
<comment type="caution">
    <text evidence="2">The sequence shown here is derived from an EMBL/GenBank/DDBJ whole genome shotgun (WGS) entry which is preliminary data.</text>
</comment>
<reference evidence="3" key="1">
    <citation type="journal article" date="2018" name="Gigascience">
        <title>Genome assembly of the Pink Ipe (Handroanthus impetiginosus, Bignoniaceae), a highly valued, ecologically keystone Neotropical timber forest tree.</title>
        <authorList>
            <person name="Silva-Junior O.B."/>
            <person name="Grattapaglia D."/>
            <person name="Novaes E."/>
            <person name="Collevatti R.G."/>
        </authorList>
    </citation>
    <scope>NUCLEOTIDE SEQUENCE [LARGE SCALE GENOMIC DNA]</scope>
    <source>
        <strain evidence="3">cv. UFG-1</strain>
    </source>
</reference>
<dbReference type="Proteomes" id="UP000231279">
    <property type="component" value="Unassembled WGS sequence"/>
</dbReference>
<name>A0A2G9HYP3_9LAMI</name>
<evidence type="ECO:0000313" key="3">
    <source>
        <dbReference type="Proteomes" id="UP000231279"/>
    </source>
</evidence>
<protein>
    <recommendedName>
        <fullName evidence="1">Putative plant transposon protein domain-containing protein</fullName>
    </recommendedName>
</protein>
<gene>
    <name evidence="2" type="ORF">CDL12_04643</name>
</gene>
<dbReference type="Pfam" id="PF20167">
    <property type="entry name" value="Transposase_32"/>
    <property type="match status" value="1"/>
</dbReference>
<proteinExistence type="predicted"/>
<feature type="domain" description="Putative plant transposon protein" evidence="1">
    <location>
        <begin position="6"/>
        <end position="145"/>
    </location>
</feature>
<organism evidence="2 3">
    <name type="scientific">Handroanthus impetiginosus</name>
    <dbReference type="NCBI Taxonomy" id="429701"/>
    <lineage>
        <taxon>Eukaryota</taxon>
        <taxon>Viridiplantae</taxon>
        <taxon>Streptophyta</taxon>
        <taxon>Embryophyta</taxon>
        <taxon>Tracheophyta</taxon>
        <taxon>Spermatophyta</taxon>
        <taxon>Magnoliopsida</taxon>
        <taxon>eudicotyledons</taxon>
        <taxon>Gunneridae</taxon>
        <taxon>Pentapetalae</taxon>
        <taxon>asterids</taxon>
        <taxon>lamiids</taxon>
        <taxon>Lamiales</taxon>
        <taxon>Bignoniaceae</taxon>
        <taxon>Crescentiina</taxon>
        <taxon>Tabebuia alliance</taxon>
        <taxon>Handroanthus</taxon>
    </lineage>
</organism>